<protein>
    <submittedName>
        <fullName evidence="1">Uncharacterized protein</fullName>
    </submittedName>
</protein>
<accession>A0A031LVN9</accession>
<dbReference type="RefSeq" id="WP_048098527.1">
    <property type="nucleotide sequence ID" value="NZ_JFZT01000014.1"/>
</dbReference>
<proteinExistence type="predicted"/>
<sequence length="140" mass="16376">MNPNVEVKVYINSMEEGLEPWAVQLAKKLKETLGIYVIFDTTGLGNCIYVRLKDDNRVNYDLFCWTWRSSDNELLVAFDLERNATYPAKDWDTVVNLLVELVRLVIYRLTNADLLPALKVRVPLRAVHRFWSIRFILIES</sequence>
<keyword evidence="2" id="KW-1185">Reference proteome</keyword>
<dbReference type="EMBL" id="JFZT01000014">
    <property type="protein sequence ID" value="EZQ11539.1"/>
    <property type="molecule type" value="Genomic_DNA"/>
</dbReference>
<dbReference type="Proteomes" id="UP000024332">
    <property type="component" value="Unassembled WGS sequence"/>
</dbReference>
<gene>
    <name evidence="1" type="ORF">CM19_00770</name>
</gene>
<evidence type="ECO:0000313" key="2">
    <source>
        <dbReference type="Proteomes" id="UP000024332"/>
    </source>
</evidence>
<organism evidence="1 2">
    <name type="scientific">Candidatus Acidianus copahuensis</name>
    <dbReference type="NCBI Taxonomy" id="1160895"/>
    <lineage>
        <taxon>Archaea</taxon>
        <taxon>Thermoproteota</taxon>
        <taxon>Thermoprotei</taxon>
        <taxon>Sulfolobales</taxon>
        <taxon>Sulfolobaceae</taxon>
        <taxon>Acidianus</taxon>
    </lineage>
</organism>
<dbReference type="AlphaFoldDB" id="A0A031LVN9"/>
<name>A0A031LVN9_9CREN</name>
<reference evidence="1 2" key="1">
    <citation type="submission" date="2014-03" db="EMBL/GenBank/DDBJ databases">
        <title>Draft genome sequence of the novel thermoacidophilic archaea Acidianus copahuensis ALE1 strain, isolated from Copahue volcanic area in Neuquen Argentina.</title>
        <authorList>
            <person name="Urbieta M.S."/>
            <person name="Rascovan N."/>
            <person name="Castro C."/>
            <person name="Revale S."/>
            <person name="Giaveno M.A."/>
            <person name="Vazquez M.P."/>
            <person name="Donati E.R."/>
        </authorList>
    </citation>
    <scope>NUCLEOTIDE SEQUENCE [LARGE SCALE GENOMIC DNA]</scope>
    <source>
        <strain evidence="1 2">ALE1</strain>
    </source>
</reference>
<evidence type="ECO:0000313" key="1">
    <source>
        <dbReference type="EMBL" id="EZQ11539.1"/>
    </source>
</evidence>
<comment type="caution">
    <text evidence="1">The sequence shown here is derived from an EMBL/GenBank/DDBJ whole genome shotgun (WGS) entry which is preliminary data.</text>
</comment>